<dbReference type="GO" id="GO:0043565">
    <property type="term" value="F:sequence-specific DNA binding"/>
    <property type="evidence" value="ECO:0007669"/>
    <property type="project" value="InterPro"/>
</dbReference>
<dbReference type="Pfam" id="PF00320">
    <property type="entry name" value="GATA"/>
    <property type="match status" value="1"/>
</dbReference>
<evidence type="ECO:0000256" key="7">
    <source>
        <dbReference type="SAM" id="MobiDB-lite"/>
    </source>
</evidence>
<feature type="compositionally biased region" description="Pro residues" evidence="7">
    <location>
        <begin position="29"/>
        <end position="38"/>
    </location>
</feature>
<dbReference type="InterPro" id="IPR013088">
    <property type="entry name" value="Znf_NHR/GATA"/>
</dbReference>
<dbReference type="Gene3D" id="3.30.50.10">
    <property type="entry name" value="Erythroid Transcription Factor GATA-1, subunit A"/>
    <property type="match status" value="1"/>
</dbReference>
<keyword evidence="4" id="KW-0805">Transcription regulation</keyword>
<dbReference type="STRING" id="578458.D8Q0V2"/>
<proteinExistence type="predicted"/>
<evidence type="ECO:0000256" key="4">
    <source>
        <dbReference type="ARBA" id="ARBA00023015"/>
    </source>
</evidence>
<dbReference type="InterPro" id="IPR000679">
    <property type="entry name" value="Znf_GATA"/>
</dbReference>
<dbReference type="InParanoid" id="D8Q0V2"/>
<keyword evidence="3" id="KW-0862">Zinc</keyword>
<organism evidence="10">
    <name type="scientific">Schizophyllum commune (strain H4-8 / FGSC 9210)</name>
    <name type="common">Split gill fungus</name>
    <dbReference type="NCBI Taxonomy" id="578458"/>
    <lineage>
        <taxon>Eukaryota</taxon>
        <taxon>Fungi</taxon>
        <taxon>Dikarya</taxon>
        <taxon>Basidiomycota</taxon>
        <taxon>Agaricomycotina</taxon>
        <taxon>Agaricomycetes</taxon>
        <taxon>Agaricomycetidae</taxon>
        <taxon>Agaricales</taxon>
        <taxon>Schizophyllaceae</taxon>
        <taxon>Schizophyllum</taxon>
    </lineage>
</organism>
<feature type="compositionally biased region" description="Basic and acidic residues" evidence="7">
    <location>
        <begin position="242"/>
        <end position="251"/>
    </location>
</feature>
<dbReference type="Proteomes" id="UP000007431">
    <property type="component" value="Unassembled WGS sequence"/>
</dbReference>
<evidence type="ECO:0000313" key="10">
    <source>
        <dbReference type="Proteomes" id="UP000007431"/>
    </source>
</evidence>
<keyword evidence="1" id="KW-0479">Metal-binding</keyword>
<evidence type="ECO:0000256" key="6">
    <source>
        <dbReference type="PROSITE-ProRule" id="PRU00094"/>
    </source>
</evidence>
<name>D8Q0V2_SCHCM</name>
<keyword evidence="5" id="KW-0804">Transcription</keyword>
<dbReference type="SUPFAM" id="SSF57716">
    <property type="entry name" value="Glucocorticoid receptor-like (DNA-binding domain)"/>
    <property type="match status" value="1"/>
</dbReference>
<accession>D8Q0V2</accession>
<feature type="compositionally biased region" description="Acidic residues" evidence="7">
    <location>
        <begin position="252"/>
        <end position="263"/>
    </location>
</feature>
<dbReference type="eggNOG" id="KOG1601">
    <property type="taxonomic scope" value="Eukaryota"/>
</dbReference>
<evidence type="ECO:0000256" key="1">
    <source>
        <dbReference type="ARBA" id="ARBA00022723"/>
    </source>
</evidence>
<evidence type="ECO:0000313" key="9">
    <source>
        <dbReference type="EMBL" id="EFI97822.1"/>
    </source>
</evidence>
<dbReference type="EMBL" id="GL377305">
    <property type="protein sequence ID" value="EFI97822.1"/>
    <property type="molecule type" value="Genomic_DNA"/>
</dbReference>
<dbReference type="PANTHER" id="PTHR47172">
    <property type="entry name" value="OS01G0976800 PROTEIN"/>
    <property type="match status" value="1"/>
</dbReference>
<keyword evidence="2 6" id="KW-0863">Zinc-finger</keyword>
<feature type="domain" description="GATA-type" evidence="8">
    <location>
        <begin position="198"/>
        <end position="233"/>
    </location>
</feature>
<sequence length="263" mass="27948">MDSPPANEPLTATGHPSTNGHQPVNGHASPPPPPPPPMNEYARTPSPRIQIDYQNLLQSCRVVLDGARALQSDFTADVHFKPPIEALETMFAAAHANVRMMRGERGVQWEVEVNRVGAGVNGREGAANGRDGGVNGRDGREGAAVGREGGAPRNGREPTTPVKVSSSPEVAKTALPEASRGLPPPPAVGQSQLIHAVEGEGQTCLGCDATTTPEWRRGPMGPRTLCNACGLVYAKMVKRRQKAEGREKQDMSESDEEDGMDVD</sequence>
<evidence type="ECO:0000259" key="8">
    <source>
        <dbReference type="PROSITE" id="PS50114"/>
    </source>
</evidence>
<evidence type="ECO:0000256" key="3">
    <source>
        <dbReference type="ARBA" id="ARBA00022833"/>
    </source>
</evidence>
<reference evidence="9 10" key="1">
    <citation type="journal article" date="2010" name="Nat. Biotechnol.">
        <title>Genome sequence of the model mushroom Schizophyllum commune.</title>
        <authorList>
            <person name="Ohm R.A."/>
            <person name="de Jong J.F."/>
            <person name="Lugones L.G."/>
            <person name="Aerts A."/>
            <person name="Kothe E."/>
            <person name="Stajich J.E."/>
            <person name="de Vries R.P."/>
            <person name="Record E."/>
            <person name="Levasseur A."/>
            <person name="Baker S.E."/>
            <person name="Bartholomew K.A."/>
            <person name="Coutinho P.M."/>
            <person name="Erdmann S."/>
            <person name="Fowler T.J."/>
            <person name="Gathman A.C."/>
            <person name="Lombard V."/>
            <person name="Henrissat B."/>
            <person name="Knabe N."/>
            <person name="Kuees U."/>
            <person name="Lilly W.W."/>
            <person name="Lindquist E."/>
            <person name="Lucas S."/>
            <person name="Magnuson J.K."/>
            <person name="Piumi F."/>
            <person name="Raudaskoski M."/>
            <person name="Salamov A."/>
            <person name="Schmutz J."/>
            <person name="Schwarze F.W.M.R."/>
            <person name="vanKuyk P.A."/>
            <person name="Horton J.S."/>
            <person name="Grigoriev I.V."/>
            <person name="Woesten H.A.B."/>
        </authorList>
    </citation>
    <scope>NUCLEOTIDE SEQUENCE [LARGE SCALE GENOMIC DNA]</scope>
    <source>
        <strain evidence="10">H4-8 / FGSC 9210</strain>
    </source>
</reference>
<dbReference type="SMART" id="SM00401">
    <property type="entry name" value="ZnF_GATA"/>
    <property type="match status" value="1"/>
</dbReference>
<dbReference type="KEGG" id="scm:SCHCO_084993"/>
<gene>
    <name evidence="9" type="ORF">SCHCODRAFT_84993</name>
</gene>
<evidence type="ECO:0000256" key="2">
    <source>
        <dbReference type="ARBA" id="ARBA00022771"/>
    </source>
</evidence>
<protein>
    <submittedName>
        <fullName evidence="9">Expressed protein</fullName>
    </submittedName>
</protein>
<dbReference type="HOGENOM" id="CLU_1058287_0_0_1"/>
<keyword evidence="10" id="KW-1185">Reference proteome</keyword>
<feature type="region of interest" description="Disordered" evidence="7">
    <location>
        <begin position="239"/>
        <end position="263"/>
    </location>
</feature>
<feature type="region of interest" description="Disordered" evidence="7">
    <location>
        <begin position="122"/>
        <end position="171"/>
    </location>
</feature>
<dbReference type="GO" id="GO:0008270">
    <property type="term" value="F:zinc ion binding"/>
    <property type="evidence" value="ECO:0007669"/>
    <property type="project" value="UniProtKB-KW"/>
</dbReference>
<dbReference type="PROSITE" id="PS50114">
    <property type="entry name" value="GATA_ZN_FINGER_2"/>
    <property type="match status" value="1"/>
</dbReference>
<dbReference type="AlphaFoldDB" id="D8Q0V2"/>
<dbReference type="GO" id="GO:0006355">
    <property type="term" value="P:regulation of DNA-templated transcription"/>
    <property type="evidence" value="ECO:0007669"/>
    <property type="project" value="InterPro"/>
</dbReference>
<dbReference type="CDD" id="cd00202">
    <property type="entry name" value="ZnF_GATA"/>
    <property type="match status" value="1"/>
</dbReference>
<dbReference type="PANTHER" id="PTHR47172:SF24">
    <property type="entry name" value="GATA ZINC FINGER DOMAIN-CONTAINING PROTEIN 14-RELATED"/>
    <property type="match status" value="1"/>
</dbReference>
<feature type="region of interest" description="Disordered" evidence="7">
    <location>
        <begin position="1"/>
        <end position="44"/>
    </location>
</feature>
<dbReference type="OrthoDB" id="2162994at2759"/>
<dbReference type="VEuPathDB" id="FungiDB:SCHCODRAFT_084993"/>
<dbReference type="GeneID" id="9590704"/>
<evidence type="ECO:0000256" key="5">
    <source>
        <dbReference type="ARBA" id="ARBA00023163"/>
    </source>
</evidence>
<dbReference type="RefSeq" id="XP_003032725.1">
    <property type="nucleotide sequence ID" value="XM_003032679.1"/>
</dbReference>